<dbReference type="EMBL" id="LKGI01000051">
    <property type="protein sequence ID" value="RNE31195.1"/>
    <property type="molecule type" value="Genomic_DNA"/>
</dbReference>
<dbReference type="Proteomes" id="UP000284123">
    <property type="component" value="Unassembled WGS sequence"/>
</dbReference>
<name>A0A8B3GTZ8_LACPA</name>
<reference evidence="1 2" key="1">
    <citation type="journal article" date="2018" name="Front. Microbiol.">
        <title>Conversion of Methionine to Cysteine in Lactobacillus paracasei Depends on the Highly Mobile cysK-ctl-cysE Gene Cluster.</title>
        <authorList>
            <person name="Wuthrich D."/>
            <person name="Irmler S."/>
            <person name="Berthoud H."/>
            <person name="Guggenbuhl B."/>
            <person name="Eugster E."/>
            <person name="Bruggmann R."/>
        </authorList>
    </citation>
    <scope>NUCLEOTIDE SEQUENCE [LARGE SCALE GENOMIC DNA]</scope>
    <source>
        <strain evidence="1 2">FAM6012</strain>
    </source>
</reference>
<gene>
    <name evidence="1" type="ORF">FAM6012_01072</name>
</gene>
<evidence type="ECO:0000313" key="2">
    <source>
        <dbReference type="Proteomes" id="UP000284123"/>
    </source>
</evidence>
<evidence type="ECO:0000313" key="1">
    <source>
        <dbReference type="EMBL" id="RNE31195.1"/>
    </source>
</evidence>
<sequence length="124" mass="14443">MLRLAFVHAWVWHTKLVCHIDRHRLKIQPCLVEEDGVLRILDFDWHCGCVRDDGVHFEWDQRFDLGAYCIIHDIRNQLGDIGNSFAKVCQAGIIERLNRFVFGQPDEILKCGCITNCRNHPTIS</sequence>
<comment type="caution">
    <text evidence="1">The sequence shown here is derived from an EMBL/GenBank/DDBJ whole genome shotgun (WGS) entry which is preliminary data.</text>
</comment>
<proteinExistence type="predicted"/>
<organism evidence="1 2">
    <name type="scientific">Lacticaseibacillus paracasei</name>
    <name type="common">Lactobacillus paracasei</name>
    <dbReference type="NCBI Taxonomy" id="1597"/>
    <lineage>
        <taxon>Bacteria</taxon>
        <taxon>Bacillati</taxon>
        <taxon>Bacillota</taxon>
        <taxon>Bacilli</taxon>
        <taxon>Lactobacillales</taxon>
        <taxon>Lactobacillaceae</taxon>
        <taxon>Lacticaseibacillus</taxon>
    </lineage>
</organism>
<accession>A0A8B3GTZ8</accession>
<dbReference type="AlphaFoldDB" id="A0A8B3GTZ8"/>
<protein>
    <submittedName>
        <fullName evidence="1">Uncharacterized protein</fullName>
    </submittedName>
</protein>